<dbReference type="Gene3D" id="2.50.20.20">
    <property type="match status" value="1"/>
</dbReference>
<dbReference type="RefSeq" id="WP_143913010.1">
    <property type="nucleotide sequence ID" value="NZ_VLNT01000005.1"/>
</dbReference>
<evidence type="ECO:0000313" key="3">
    <source>
        <dbReference type="EMBL" id="TSD63639.1"/>
    </source>
</evidence>
<name>A0A554SBC7_9ACTN</name>
<dbReference type="EMBL" id="VLNT01000005">
    <property type="protein sequence ID" value="TSD63639.1"/>
    <property type="molecule type" value="Genomic_DNA"/>
</dbReference>
<keyword evidence="4" id="KW-1185">Reference proteome</keyword>
<keyword evidence="2" id="KW-0732">Signal</keyword>
<feature type="region of interest" description="Disordered" evidence="1">
    <location>
        <begin position="247"/>
        <end position="268"/>
    </location>
</feature>
<evidence type="ECO:0000256" key="1">
    <source>
        <dbReference type="SAM" id="MobiDB-lite"/>
    </source>
</evidence>
<protein>
    <recommendedName>
        <fullName evidence="5">LppX_LprAFG lipoprotein</fullName>
    </recommendedName>
</protein>
<feature type="signal peptide" evidence="2">
    <location>
        <begin position="1"/>
        <end position="21"/>
    </location>
</feature>
<dbReference type="Proteomes" id="UP000316988">
    <property type="component" value="Unassembled WGS sequence"/>
</dbReference>
<dbReference type="PROSITE" id="PS51257">
    <property type="entry name" value="PROKAR_LIPOPROTEIN"/>
    <property type="match status" value="1"/>
</dbReference>
<proteinExistence type="predicted"/>
<sequence length="268" mass="28520">MRKLLPALLATLALLFVSACGSDDSGGGSGSSEGVGEDKDVELTQENFAEEISKAQLDAGTAHMTMTMDMMGTPITMEGDTVLADDPADVAMSLSMDMEGMGAPEGTSMDMRMVDQVIYMNMGQMTEDKFVKIDLTDESNPLGAEFSDILEQSNPAAQIEAMNDSITSFEEAGDGGEIDGVSTTKYNLTLDAAKVMEAQGQDTVGAPETFEYVMYVGEDNLPRQMDIEIPGMGTSTIEWSKWGEDVSIDAPSDDEITDQDPFGGMAGS</sequence>
<dbReference type="OrthoDB" id="3781094at2"/>
<organism evidence="3 4">
    <name type="scientific">Aeromicrobium piscarium</name>
    <dbReference type="NCBI Taxonomy" id="2590901"/>
    <lineage>
        <taxon>Bacteria</taxon>
        <taxon>Bacillati</taxon>
        <taxon>Actinomycetota</taxon>
        <taxon>Actinomycetes</taxon>
        <taxon>Propionibacteriales</taxon>
        <taxon>Nocardioidaceae</taxon>
        <taxon>Aeromicrobium</taxon>
    </lineage>
</organism>
<comment type="caution">
    <text evidence="3">The sequence shown here is derived from an EMBL/GenBank/DDBJ whole genome shotgun (WGS) entry which is preliminary data.</text>
</comment>
<dbReference type="SUPFAM" id="SSF89392">
    <property type="entry name" value="Prokaryotic lipoproteins and lipoprotein localization factors"/>
    <property type="match status" value="1"/>
</dbReference>
<accession>A0A554SBC7</accession>
<dbReference type="InterPro" id="IPR029046">
    <property type="entry name" value="LolA/LolB/LppX"/>
</dbReference>
<feature type="chain" id="PRO_5039335755" description="LppX_LprAFG lipoprotein" evidence="2">
    <location>
        <begin position="22"/>
        <end position="268"/>
    </location>
</feature>
<dbReference type="AlphaFoldDB" id="A0A554SBC7"/>
<evidence type="ECO:0000256" key="2">
    <source>
        <dbReference type="SAM" id="SignalP"/>
    </source>
</evidence>
<reference evidence="3 4" key="1">
    <citation type="submission" date="2019-07" db="EMBL/GenBank/DDBJ databases">
        <authorList>
            <person name="Zhao L.H."/>
        </authorList>
    </citation>
    <scope>NUCLEOTIDE SEQUENCE [LARGE SCALE GENOMIC DNA]</scope>
    <source>
        <strain evidence="3 4">Co35</strain>
    </source>
</reference>
<evidence type="ECO:0000313" key="4">
    <source>
        <dbReference type="Proteomes" id="UP000316988"/>
    </source>
</evidence>
<gene>
    <name evidence="3" type="ORF">FNM00_08480</name>
</gene>
<evidence type="ECO:0008006" key="5">
    <source>
        <dbReference type="Google" id="ProtNLM"/>
    </source>
</evidence>